<dbReference type="SUPFAM" id="SSF51261">
    <property type="entry name" value="Duplicated hybrid motif"/>
    <property type="match status" value="1"/>
</dbReference>
<proteinExistence type="predicted"/>
<dbReference type="GO" id="GO:0004222">
    <property type="term" value="F:metalloendopeptidase activity"/>
    <property type="evidence" value="ECO:0007669"/>
    <property type="project" value="TreeGrafter"/>
</dbReference>
<dbReference type="EMBL" id="AJWY01014598">
    <property type="protein sequence ID" value="EKC43288.1"/>
    <property type="molecule type" value="Genomic_DNA"/>
</dbReference>
<dbReference type="InterPro" id="IPR016047">
    <property type="entry name" value="M23ase_b-sheet_dom"/>
</dbReference>
<organism evidence="3">
    <name type="scientific">human gut metagenome</name>
    <dbReference type="NCBI Taxonomy" id="408170"/>
    <lineage>
        <taxon>unclassified sequences</taxon>
        <taxon>metagenomes</taxon>
        <taxon>organismal metagenomes</taxon>
    </lineage>
</organism>
<name>K1RC26_9ZZZZ</name>
<dbReference type="AlphaFoldDB" id="K1RC26"/>
<feature type="domain" description="M23ase beta-sheet core" evidence="2">
    <location>
        <begin position="23"/>
        <end position="120"/>
    </location>
</feature>
<dbReference type="Pfam" id="PF01551">
    <property type="entry name" value="Peptidase_M23"/>
    <property type="match status" value="1"/>
</dbReference>
<reference evidence="3" key="1">
    <citation type="journal article" date="2013" name="Environ. Microbiol.">
        <title>Microbiota from the distal guts of lean and obese adolescents exhibit partial functional redundancy besides clear differences in community structure.</title>
        <authorList>
            <person name="Ferrer M."/>
            <person name="Ruiz A."/>
            <person name="Lanza F."/>
            <person name="Haange S.B."/>
            <person name="Oberbach A."/>
            <person name="Till H."/>
            <person name="Bargiela R."/>
            <person name="Campoy C."/>
            <person name="Segura M.T."/>
            <person name="Richter M."/>
            <person name="von Bergen M."/>
            <person name="Seifert J."/>
            <person name="Suarez A."/>
        </authorList>
    </citation>
    <scope>NUCLEOTIDE SEQUENCE</scope>
</reference>
<evidence type="ECO:0000259" key="2">
    <source>
        <dbReference type="Pfam" id="PF01551"/>
    </source>
</evidence>
<gene>
    <name evidence="3" type="ORF">LEA_21217</name>
</gene>
<dbReference type="Gene3D" id="2.70.70.10">
    <property type="entry name" value="Glucose Permease (Domain IIA)"/>
    <property type="match status" value="1"/>
</dbReference>
<dbReference type="InterPro" id="IPR011055">
    <property type="entry name" value="Dup_hybrid_motif"/>
</dbReference>
<evidence type="ECO:0000256" key="1">
    <source>
        <dbReference type="ARBA" id="ARBA00022729"/>
    </source>
</evidence>
<dbReference type="PANTHER" id="PTHR21666:SF289">
    <property type="entry name" value="L-ALA--D-GLU ENDOPEPTIDASE"/>
    <property type="match status" value="1"/>
</dbReference>
<dbReference type="InterPro" id="IPR050570">
    <property type="entry name" value="Cell_wall_metabolism_enzyme"/>
</dbReference>
<sequence length="125" mass="13246">MFAWPLPYTHTLTSTFGTRWGRLHGGLDISDGGVYGQPIYASASGTVTFSGGDNSGYGNYVIIDHGSGYTTLYGHCSSLVAVTGQYVNQGDLIGYVGSTGNSTGPHLHFEIRLNGEKMDPLGYTS</sequence>
<evidence type="ECO:0000313" key="3">
    <source>
        <dbReference type="EMBL" id="EKC43288.1"/>
    </source>
</evidence>
<protein>
    <submittedName>
        <fullName evidence="3">M23B family peptidase</fullName>
    </submittedName>
</protein>
<accession>K1RC26</accession>
<dbReference type="CDD" id="cd12797">
    <property type="entry name" value="M23_peptidase"/>
    <property type="match status" value="1"/>
</dbReference>
<keyword evidence="1" id="KW-0732">Signal</keyword>
<dbReference type="PANTHER" id="PTHR21666">
    <property type="entry name" value="PEPTIDASE-RELATED"/>
    <property type="match status" value="1"/>
</dbReference>
<comment type="caution">
    <text evidence="3">The sequence shown here is derived from an EMBL/GenBank/DDBJ whole genome shotgun (WGS) entry which is preliminary data.</text>
</comment>